<dbReference type="InterPro" id="IPR058240">
    <property type="entry name" value="rSAM_sf"/>
</dbReference>
<keyword evidence="8" id="KW-0408">Iron</keyword>
<dbReference type="GO" id="GO:0051539">
    <property type="term" value="F:4 iron, 4 sulfur cluster binding"/>
    <property type="evidence" value="ECO:0007669"/>
    <property type="project" value="UniProtKB-KW"/>
</dbReference>
<comment type="caution">
    <text evidence="12">The sequence shown here is derived from an EMBL/GenBank/DDBJ whole genome shotgun (WGS) entry which is preliminary data.</text>
</comment>
<dbReference type="InterPro" id="IPR012839">
    <property type="entry name" value="Organic_radical_activase"/>
</dbReference>
<dbReference type="SUPFAM" id="SSF54862">
    <property type="entry name" value="4Fe-4S ferredoxins"/>
    <property type="match status" value="1"/>
</dbReference>
<keyword evidence="4" id="KW-0004">4Fe-4S</keyword>
<comment type="subunit">
    <text evidence="3">Monomer.</text>
</comment>
<dbReference type="Pfam" id="PF04055">
    <property type="entry name" value="Radical_SAM"/>
    <property type="match status" value="1"/>
</dbReference>
<reference evidence="12" key="2">
    <citation type="submission" date="2021-04" db="EMBL/GenBank/DDBJ databases">
        <authorList>
            <person name="Gilroy R."/>
        </authorList>
    </citation>
    <scope>NUCLEOTIDE SEQUENCE</scope>
    <source>
        <strain evidence="12">ChiHecec2B26-446</strain>
    </source>
</reference>
<dbReference type="InterPro" id="IPR034457">
    <property type="entry name" value="Organic_radical-activating"/>
</dbReference>
<dbReference type="GO" id="GO:0046872">
    <property type="term" value="F:metal ion binding"/>
    <property type="evidence" value="ECO:0007669"/>
    <property type="project" value="UniProtKB-KW"/>
</dbReference>
<dbReference type="NCBIfam" id="TIGR02494">
    <property type="entry name" value="PFLE_PFLC"/>
    <property type="match status" value="1"/>
</dbReference>
<dbReference type="PANTHER" id="PTHR30352">
    <property type="entry name" value="PYRUVATE FORMATE-LYASE-ACTIVATING ENZYME"/>
    <property type="match status" value="1"/>
</dbReference>
<feature type="domain" description="Radical SAM core" evidence="11">
    <location>
        <begin position="22"/>
        <end position="315"/>
    </location>
</feature>
<comment type="cofactor">
    <cofactor evidence="1">
        <name>[4Fe-4S] cluster</name>
        <dbReference type="ChEBI" id="CHEBI:49883"/>
    </cofactor>
</comment>
<dbReference type="Proteomes" id="UP000886752">
    <property type="component" value="Unassembled WGS sequence"/>
</dbReference>
<evidence type="ECO:0000256" key="5">
    <source>
        <dbReference type="ARBA" id="ARBA00022691"/>
    </source>
</evidence>
<keyword evidence="5" id="KW-0949">S-adenosyl-L-methionine</keyword>
<evidence type="ECO:0000256" key="1">
    <source>
        <dbReference type="ARBA" id="ARBA00001966"/>
    </source>
</evidence>
<evidence type="ECO:0000256" key="7">
    <source>
        <dbReference type="ARBA" id="ARBA00023002"/>
    </source>
</evidence>
<evidence type="ECO:0000256" key="8">
    <source>
        <dbReference type="ARBA" id="ARBA00023004"/>
    </source>
</evidence>
<sequence>MSRIEDRKTTGYIFNIQKYSVHDGPGIRTIAFLKGCHLRCRWCSNPESQLAHPQLAVNNNRCIGTDKCHHCMDACPNDALYVKNDTQIAVHRDLCKDCTDLPCARACPAQGLNVYGELKTVDEVMKVVEQDAPFYARSGGGMTLSGGEPFFQGKFALALLREARARFIRTAVETCGMCDQDVLLEAGKYLNYVLFDIKNMDSEKHREQTGMPNEHILSNLKALCTEFPDKPILVRTPIIPGFNDTPEAVTAIAEFIEPFGSHVEYEMLPYHRLGTQKYEFLDMPARMGDVVLDNVAFKKLFKYAHRVLKERLHIPR</sequence>
<evidence type="ECO:0000259" key="10">
    <source>
        <dbReference type="PROSITE" id="PS51379"/>
    </source>
</evidence>
<proteinExistence type="inferred from homology"/>
<evidence type="ECO:0000259" key="11">
    <source>
        <dbReference type="PROSITE" id="PS51918"/>
    </source>
</evidence>
<dbReference type="CDD" id="cd01335">
    <property type="entry name" value="Radical_SAM"/>
    <property type="match status" value="1"/>
</dbReference>
<dbReference type="SFLD" id="SFLDG01118">
    <property type="entry name" value="activating_enzymes__group_2"/>
    <property type="match status" value="1"/>
</dbReference>
<keyword evidence="9" id="KW-0411">Iron-sulfur</keyword>
<dbReference type="InterPro" id="IPR001989">
    <property type="entry name" value="Radical_activat_CS"/>
</dbReference>
<dbReference type="SFLD" id="SFLDG01066">
    <property type="entry name" value="organic_radical-activating_enz"/>
    <property type="match status" value="1"/>
</dbReference>
<dbReference type="PROSITE" id="PS01087">
    <property type="entry name" value="RADICAL_ACTIVATING"/>
    <property type="match status" value="1"/>
</dbReference>
<keyword evidence="7" id="KW-0560">Oxidoreductase</keyword>
<protein>
    <submittedName>
        <fullName evidence="12">Glycyl-radical enzyme activating protein</fullName>
    </submittedName>
</protein>
<name>A0A9D1TQ81_9BACT</name>
<evidence type="ECO:0000256" key="4">
    <source>
        <dbReference type="ARBA" id="ARBA00022485"/>
    </source>
</evidence>
<dbReference type="InterPro" id="IPR017896">
    <property type="entry name" value="4Fe4S_Fe-S-bd"/>
</dbReference>
<dbReference type="EMBL" id="DXHV01000082">
    <property type="protein sequence ID" value="HIW01475.1"/>
    <property type="molecule type" value="Genomic_DNA"/>
</dbReference>
<dbReference type="Gene3D" id="3.30.70.20">
    <property type="match status" value="1"/>
</dbReference>
<accession>A0A9D1TQ81</accession>
<reference evidence="12" key="1">
    <citation type="journal article" date="2021" name="PeerJ">
        <title>Extensive microbial diversity within the chicken gut microbiome revealed by metagenomics and culture.</title>
        <authorList>
            <person name="Gilroy R."/>
            <person name="Ravi A."/>
            <person name="Getino M."/>
            <person name="Pursley I."/>
            <person name="Horton D.L."/>
            <person name="Alikhan N.F."/>
            <person name="Baker D."/>
            <person name="Gharbi K."/>
            <person name="Hall N."/>
            <person name="Watson M."/>
            <person name="Adriaenssens E.M."/>
            <person name="Foster-Nyarko E."/>
            <person name="Jarju S."/>
            <person name="Secka A."/>
            <person name="Antonio M."/>
            <person name="Oren A."/>
            <person name="Chaudhuri R.R."/>
            <person name="La Ragione R."/>
            <person name="Hildebrand F."/>
            <person name="Pallen M.J."/>
        </authorList>
    </citation>
    <scope>NUCLEOTIDE SEQUENCE</scope>
    <source>
        <strain evidence="12">ChiHecec2B26-446</strain>
    </source>
</reference>
<evidence type="ECO:0000313" key="12">
    <source>
        <dbReference type="EMBL" id="HIW01475.1"/>
    </source>
</evidence>
<evidence type="ECO:0000256" key="9">
    <source>
        <dbReference type="ARBA" id="ARBA00023014"/>
    </source>
</evidence>
<evidence type="ECO:0000256" key="2">
    <source>
        <dbReference type="ARBA" id="ARBA00009777"/>
    </source>
</evidence>
<evidence type="ECO:0000313" key="13">
    <source>
        <dbReference type="Proteomes" id="UP000886752"/>
    </source>
</evidence>
<dbReference type="InterPro" id="IPR013785">
    <property type="entry name" value="Aldolase_TIM"/>
</dbReference>
<dbReference type="InterPro" id="IPR007197">
    <property type="entry name" value="rSAM"/>
</dbReference>
<dbReference type="InterPro" id="IPR040074">
    <property type="entry name" value="BssD/PflA/YjjW"/>
</dbReference>
<dbReference type="PANTHER" id="PTHR30352:SF4">
    <property type="entry name" value="PYRUVATE FORMATE-LYASE 2-ACTIVATING ENZYME"/>
    <property type="match status" value="1"/>
</dbReference>
<dbReference type="SFLD" id="SFLDS00029">
    <property type="entry name" value="Radical_SAM"/>
    <property type="match status" value="1"/>
</dbReference>
<organism evidence="12 13">
    <name type="scientific">Candidatus Desulfovibrio intestinipullorum</name>
    <dbReference type="NCBI Taxonomy" id="2838536"/>
    <lineage>
        <taxon>Bacteria</taxon>
        <taxon>Pseudomonadati</taxon>
        <taxon>Thermodesulfobacteriota</taxon>
        <taxon>Desulfovibrionia</taxon>
        <taxon>Desulfovibrionales</taxon>
        <taxon>Desulfovibrionaceae</taxon>
        <taxon>Desulfovibrio</taxon>
    </lineage>
</organism>
<dbReference type="GO" id="GO:0016491">
    <property type="term" value="F:oxidoreductase activity"/>
    <property type="evidence" value="ECO:0007669"/>
    <property type="project" value="UniProtKB-KW"/>
</dbReference>
<evidence type="ECO:0000256" key="3">
    <source>
        <dbReference type="ARBA" id="ARBA00011245"/>
    </source>
</evidence>
<dbReference type="Gene3D" id="3.20.20.70">
    <property type="entry name" value="Aldolase class I"/>
    <property type="match status" value="1"/>
</dbReference>
<dbReference type="AlphaFoldDB" id="A0A9D1TQ81"/>
<feature type="domain" description="4Fe-4S ferredoxin-type" evidence="10">
    <location>
        <begin position="53"/>
        <end position="85"/>
    </location>
</feature>
<dbReference type="PIRSF" id="PIRSF000371">
    <property type="entry name" value="PFL_act_enz"/>
    <property type="match status" value="1"/>
</dbReference>
<gene>
    <name evidence="12" type="ORF">H9894_09880</name>
</gene>
<evidence type="ECO:0000256" key="6">
    <source>
        <dbReference type="ARBA" id="ARBA00022723"/>
    </source>
</evidence>
<dbReference type="PROSITE" id="PS51918">
    <property type="entry name" value="RADICAL_SAM"/>
    <property type="match status" value="1"/>
</dbReference>
<dbReference type="SUPFAM" id="SSF102114">
    <property type="entry name" value="Radical SAM enzymes"/>
    <property type="match status" value="1"/>
</dbReference>
<comment type="similarity">
    <text evidence="2">Belongs to the organic radical-activating enzymes family.</text>
</comment>
<keyword evidence="6" id="KW-0479">Metal-binding</keyword>
<dbReference type="PROSITE" id="PS51379">
    <property type="entry name" value="4FE4S_FER_2"/>
    <property type="match status" value="2"/>
</dbReference>
<feature type="domain" description="4Fe-4S ferredoxin-type" evidence="10">
    <location>
        <begin position="86"/>
        <end position="117"/>
    </location>
</feature>